<dbReference type="Proteomes" id="UP001229421">
    <property type="component" value="Unassembled WGS sequence"/>
</dbReference>
<keyword evidence="2" id="KW-1185">Reference proteome</keyword>
<dbReference type="GO" id="GO:0030906">
    <property type="term" value="C:retromer, cargo-selective complex"/>
    <property type="evidence" value="ECO:0007669"/>
    <property type="project" value="InterPro"/>
</dbReference>
<dbReference type="PANTHER" id="PTHR11099:SF0">
    <property type="entry name" value="VACUOLAR PROTEIN SORTING-ASSOCIATED PROTEIN 35"/>
    <property type="match status" value="1"/>
</dbReference>
<dbReference type="GO" id="GO:0006886">
    <property type="term" value="P:intracellular protein transport"/>
    <property type="evidence" value="ECO:0007669"/>
    <property type="project" value="TreeGrafter"/>
</dbReference>
<accession>A0AAD8PCY5</accession>
<dbReference type="InterPro" id="IPR005378">
    <property type="entry name" value="Vps35"/>
</dbReference>
<dbReference type="PANTHER" id="PTHR11099">
    <property type="entry name" value="VACUOLAR SORTING PROTEIN 35"/>
    <property type="match status" value="1"/>
</dbReference>
<dbReference type="AlphaFoldDB" id="A0AAD8PCY5"/>
<dbReference type="EMBL" id="JAUHHV010000001">
    <property type="protein sequence ID" value="KAK1441602.1"/>
    <property type="molecule type" value="Genomic_DNA"/>
</dbReference>
<dbReference type="GO" id="GO:0005829">
    <property type="term" value="C:cytosol"/>
    <property type="evidence" value="ECO:0007669"/>
    <property type="project" value="GOC"/>
</dbReference>
<proteinExistence type="predicted"/>
<reference evidence="1" key="1">
    <citation type="journal article" date="2023" name="bioRxiv">
        <title>Improved chromosome-level genome assembly for marigold (Tagetes erecta).</title>
        <authorList>
            <person name="Jiang F."/>
            <person name="Yuan L."/>
            <person name="Wang S."/>
            <person name="Wang H."/>
            <person name="Xu D."/>
            <person name="Wang A."/>
            <person name="Fan W."/>
        </authorList>
    </citation>
    <scope>NUCLEOTIDE SEQUENCE</scope>
    <source>
        <strain evidence="1">WSJ</strain>
        <tissue evidence="1">Leaf</tissue>
    </source>
</reference>
<protein>
    <submittedName>
        <fullName evidence="1">Uncharacterized protein</fullName>
    </submittedName>
</protein>
<dbReference type="Pfam" id="PF03635">
    <property type="entry name" value="Vps35"/>
    <property type="match status" value="1"/>
</dbReference>
<comment type="caution">
    <text evidence="1">The sequence shown here is derived from an EMBL/GenBank/DDBJ whole genome shotgun (WGS) entry which is preliminary data.</text>
</comment>
<gene>
    <name evidence="1" type="ORF">QVD17_07626</name>
</gene>
<evidence type="ECO:0000313" key="2">
    <source>
        <dbReference type="Proteomes" id="UP001229421"/>
    </source>
</evidence>
<evidence type="ECO:0000313" key="1">
    <source>
        <dbReference type="EMBL" id="KAK1441602.1"/>
    </source>
</evidence>
<organism evidence="1 2">
    <name type="scientific">Tagetes erecta</name>
    <name type="common">African marigold</name>
    <dbReference type="NCBI Taxonomy" id="13708"/>
    <lineage>
        <taxon>Eukaryota</taxon>
        <taxon>Viridiplantae</taxon>
        <taxon>Streptophyta</taxon>
        <taxon>Embryophyta</taxon>
        <taxon>Tracheophyta</taxon>
        <taxon>Spermatophyta</taxon>
        <taxon>Magnoliopsida</taxon>
        <taxon>eudicotyledons</taxon>
        <taxon>Gunneridae</taxon>
        <taxon>Pentapetalae</taxon>
        <taxon>asterids</taxon>
        <taxon>campanulids</taxon>
        <taxon>Asterales</taxon>
        <taxon>Asteraceae</taxon>
        <taxon>Asteroideae</taxon>
        <taxon>Heliantheae alliance</taxon>
        <taxon>Tageteae</taxon>
        <taxon>Tagetes</taxon>
    </lineage>
</organism>
<dbReference type="GO" id="GO:0005770">
    <property type="term" value="C:late endosome"/>
    <property type="evidence" value="ECO:0007669"/>
    <property type="project" value="TreeGrafter"/>
</dbReference>
<dbReference type="GO" id="GO:0042147">
    <property type="term" value="P:retrograde transport, endosome to Golgi"/>
    <property type="evidence" value="ECO:0007669"/>
    <property type="project" value="InterPro"/>
</dbReference>
<name>A0AAD8PCY5_TARER</name>
<sequence length="125" mass="14139">MVQFGLCLYQAGQIKELAKKGNGSKVVNCKDELAQHYLMDCLIQVFLDEYHLQTLETLLGACPRLQVIETHGDMPIVGALTLYVSLLTFTLRVHPDQLDYVDQVLCGFVQALMRCIVVETMKLYD</sequence>